<dbReference type="InterPro" id="IPR003961">
    <property type="entry name" value="FN3_dom"/>
</dbReference>
<dbReference type="CDD" id="cd06186">
    <property type="entry name" value="NOX_Duox_like_FAD_NADP"/>
    <property type="match status" value="1"/>
</dbReference>
<gene>
    <name evidence="10" type="ORF">AMSG_06522</name>
</gene>
<feature type="region of interest" description="Disordered" evidence="6">
    <location>
        <begin position="1"/>
        <end position="23"/>
    </location>
</feature>
<keyword evidence="4" id="KW-0560">Oxidoreductase</keyword>
<evidence type="ECO:0000313" key="10">
    <source>
        <dbReference type="EMBL" id="KNC51171.1"/>
    </source>
</evidence>
<dbReference type="PROSITE" id="PS50853">
    <property type="entry name" value="FN3"/>
    <property type="match status" value="1"/>
</dbReference>
<sequence length="1934" mass="201167">MSDTQLVVSSSSSSPTTSSPVQLTTSVCTVNNSSSAYASWSCAAPSPSSRHIVPSSALFLPPTSLLPGYLVYATAGNSSVFIDAIVVPSPAEGMAEAMVLAAADAHVPVIGAASSPALTLAALPGAGSAGLVALVAGDAAEAAAVILSLHDGPMLVGTTLTTSPHDGMLIISASVPLGTSLSLPHSFNRSSGPIVRAVVLPSAIVVGPLASTAAAAPGDSIVLIAAHDWTTIASVVVPASAIVAPKPLSASLVLLASPTQLFLLSAAGDLTPLNPVMPVPIAALENLAVFPPLEPEFASAVIVYRATASSSSLLSTIIAVHTAPGAATATVVGRPRRLALASSDDGPVSIATLAPHLAVVRVRDALTPVYNSHAKLSINATEPLTVSIGDRIAVSLALSSSAPGVDPSLLELCLSSAVAGATLDSNGPTLVFEPIYTPSPGSNATLVLEYGPPTRTTEIVIGVTPHIVPPRALAVSVSYTTGLLAWEAARVSESEAPDDLVYDVYANSMLVAEAVARLSIELSDLTPGTEYMFQVLARWRGHKSALSAPVLAITRLLCQPGTAPHANATFCIGCAQGSYAGGGLGSCIACPPGRDAPPLSTSIADCVCAPGHTGPDCAPCPTGAICPGGTASLLAAPGYMAVGSGPSRTFVRCRVTAACPGLNASASCGIGYSGRLCGACAPGYRWFQGVCTPCAAHNGWAAAVVIGAVIVASTVLYFSTRIVPQFAVAIDITVGALQLLALYGSTVVPTSDADLRAFSLLAIFRLELSVVDAECGLGISGDSAYFANWLIAISSPLWIALATALAAALGIAWIKIWIPTVGTRLAATHPIWAASTILGRTLTQASIAPIDLIRASLRVWYSLLEFSFLPVAVRLLEFTICSSAVPGSPDRSVLGHPGALCYTPEWWSYFPVVLIVGIAVVIGLPATAAMALARPATWPALHMQIVHRHVPPHSWYVLVFYASHIGHAALHATLHTGISLAAALLLIGAASPLRATVIVALVIVLLLASVVASVIEGARLWLKHSTAASALLARYNGGDGSAAELDSLVSWSSDESDDEGDDEHDTAPVATSPPLAQTLKMSRAATSAGGTGPTLLATLFARRSASTLAVVTTIELSDGFASDLYTTTGIPPHVATVFAREFAFALFPAAADLAEGDILPILSSAVVGPSAFAVAMGQSSLLYAFLADLSGAADEAEGIPLVAFAFSPGRGRCGARGRCDRPLAETKARADGAREIMDMTPIGSRHARFSPTTNRRALVKRTLRAFLVRAESEGELTWKAYARFVSRWTAESQTRMGLVLGSGHGRWAAWRKVFRLQTPASVAVHFSDDDPLIVAVTAAATAVGYTKSAELRALSATLWHVHALGSVGDVRQLPQHLWEQLPTIVPIPMALMARMEALDVAPRMSSATASLPMVAAGVVWAYTAYQRLATQPASVLWAAVVAITMLFEINHSVVAGLTDPAHGLLGGWLVVSKACGGAIRALLLFVFLPLLDAPLTVMANLLSRIYPRGTLLRGLIPSRRHLTVFHRLAGSAIVLLGLVHGVAHLVSATRVGAATAAERESAFPARSRLATYRTADSAIEVILATWLGFSGLLLLMLFSTVALFSIPLVRKVWFELFYGVHHLVFLATAIAAVHPTTSRTAWFAGLGLGAYIVHRMISVASSLKAHAISGAALTAGRVVAIKFRATPAMHKHLAPGTFVWINLPWLARREWHPFSIASSPLADDITLYVKAVGGASSWTCRVVEAVAEDANRVIGRSIRVAGPFRTDSRNVAAFSHAILIASGIGVTPYASIVSDLIHRAQRGELAREQTISFWWVTRSLDDYEWLLELLAELASQANAALSPSPHRLVTDIRIFVSGASPPSSDDIPTSLAAHAVIAAGRPQFPYMLGYAAAHHTATTPLGVFYCGIASLADDVRAAARALPHTEYHEESFAP</sequence>
<organism evidence="10 11">
    <name type="scientific">Thecamonas trahens ATCC 50062</name>
    <dbReference type="NCBI Taxonomy" id="461836"/>
    <lineage>
        <taxon>Eukaryota</taxon>
        <taxon>Apusozoa</taxon>
        <taxon>Apusomonadida</taxon>
        <taxon>Apusomonadidae</taxon>
        <taxon>Thecamonas</taxon>
    </lineage>
</organism>
<dbReference type="InterPro" id="IPR017927">
    <property type="entry name" value="FAD-bd_FR_type"/>
</dbReference>
<dbReference type="RefSeq" id="XP_013756373.1">
    <property type="nucleotide sequence ID" value="XM_013900919.1"/>
</dbReference>
<evidence type="ECO:0000313" key="11">
    <source>
        <dbReference type="Proteomes" id="UP000054408"/>
    </source>
</evidence>
<evidence type="ECO:0000256" key="5">
    <source>
        <dbReference type="ARBA" id="ARBA00023136"/>
    </source>
</evidence>
<evidence type="ECO:0000256" key="4">
    <source>
        <dbReference type="ARBA" id="ARBA00023002"/>
    </source>
</evidence>
<feature type="transmembrane region" description="Helical" evidence="7">
    <location>
        <begin position="1581"/>
        <end position="1604"/>
    </location>
</feature>
<evidence type="ECO:0000256" key="6">
    <source>
        <dbReference type="SAM" id="MobiDB-lite"/>
    </source>
</evidence>
<feature type="transmembrane region" description="Helical" evidence="7">
    <location>
        <begin position="1435"/>
        <end position="1458"/>
    </location>
</feature>
<feature type="transmembrane region" description="Helical" evidence="7">
    <location>
        <begin position="993"/>
        <end position="1015"/>
    </location>
</feature>
<dbReference type="InterPro" id="IPR013121">
    <property type="entry name" value="Fe_red_NAD-bd_6"/>
</dbReference>
<feature type="transmembrane region" description="Helical" evidence="7">
    <location>
        <begin position="1478"/>
        <end position="1503"/>
    </location>
</feature>
<dbReference type="GeneID" id="25565666"/>
<feature type="transmembrane region" description="Helical" evidence="7">
    <location>
        <begin position="906"/>
        <end position="933"/>
    </location>
</feature>
<dbReference type="InterPro" id="IPR013130">
    <property type="entry name" value="Fe3_Rdtase_TM_dom"/>
</dbReference>
<evidence type="ECO:0000259" key="9">
    <source>
        <dbReference type="PROSITE" id="PS51384"/>
    </source>
</evidence>
<feature type="transmembrane region" description="Helical" evidence="7">
    <location>
        <begin position="700"/>
        <end position="719"/>
    </location>
</feature>
<dbReference type="CDD" id="cd00063">
    <property type="entry name" value="FN3"/>
    <property type="match status" value="1"/>
</dbReference>
<keyword evidence="2 7" id="KW-0812">Transmembrane</keyword>
<dbReference type="GO" id="GO:0016491">
    <property type="term" value="F:oxidoreductase activity"/>
    <property type="evidence" value="ECO:0007669"/>
    <property type="project" value="UniProtKB-KW"/>
</dbReference>
<dbReference type="SUPFAM" id="SSF49265">
    <property type="entry name" value="Fibronectin type III"/>
    <property type="match status" value="1"/>
</dbReference>
<dbReference type="SMART" id="SM01411">
    <property type="entry name" value="Ephrin_rec_like"/>
    <property type="match status" value="2"/>
</dbReference>
<dbReference type="InterPro" id="IPR009030">
    <property type="entry name" value="Growth_fac_rcpt_cys_sf"/>
</dbReference>
<dbReference type="GO" id="GO:0005886">
    <property type="term" value="C:plasma membrane"/>
    <property type="evidence" value="ECO:0007669"/>
    <property type="project" value="TreeGrafter"/>
</dbReference>
<feature type="region of interest" description="Disordered" evidence="6">
    <location>
        <begin position="1052"/>
        <end position="1072"/>
    </location>
</feature>
<feature type="transmembrane region" description="Helical" evidence="7">
    <location>
        <begin position="1616"/>
        <end position="1634"/>
    </location>
</feature>
<dbReference type="SUPFAM" id="SSF63380">
    <property type="entry name" value="Riboflavin synthase domain-like"/>
    <property type="match status" value="1"/>
</dbReference>
<dbReference type="SUPFAM" id="SSF52343">
    <property type="entry name" value="Ferredoxin reductase-like, C-terminal NADP-linked domain"/>
    <property type="match status" value="1"/>
</dbReference>
<evidence type="ECO:0000259" key="8">
    <source>
        <dbReference type="PROSITE" id="PS50853"/>
    </source>
</evidence>
<keyword evidence="11" id="KW-1185">Reference proteome</keyword>
<dbReference type="PROSITE" id="PS51384">
    <property type="entry name" value="FAD_FR"/>
    <property type="match status" value="1"/>
</dbReference>
<evidence type="ECO:0000256" key="3">
    <source>
        <dbReference type="ARBA" id="ARBA00022989"/>
    </source>
</evidence>
<dbReference type="Gene3D" id="3.40.50.80">
    <property type="entry name" value="Nucleotide-binding domain of ferredoxin-NADP reductase (FNR) module"/>
    <property type="match status" value="1"/>
</dbReference>
<evidence type="ECO:0000256" key="1">
    <source>
        <dbReference type="ARBA" id="ARBA00004141"/>
    </source>
</evidence>
<dbReference type="Pfam" id="PF08022">
    <property type="entry name" value="FAD_binding_8"/>
    <property type="match status" value="1"/>
</dbReference>
<dbReference type="InterPro" id="IPR017938">
    <property type="entry name" value="Riboflavin_synthase-like_b-brl"/>
</dbReference>
<accession>A0A0L0DGC4</accession>
<dbReference type="InterPro" id="IPR013783">
    <property type="entry name" value="Ig-like_fold"/>
</dbReference>
<protein>
    <recommendedName>
        <fullName evidence="12">FAD-binding FR-type domain-containing protein</fullName>
    </recommendedName>
</protein>
<dbReference type="EMBL" id="GL349465">
    <property type="protein sequence ID" value="KNC51171.1"/>
    <property type="molecule type" value="Genomic_DNA"/>
</dbReference>
<feature type="compositionally biased region" description="Acidic residues" evidence="6">
    <location>
        <begin position="1054"/>
        <end position="1064"/>
    </location>
</feature>
<dbReference type="Pfam" id="PF01794">
    <property type="entry name" value="Ferric_reduct"/>
    <property type="match status" value="1"/>
</dbReference>
<dbReference type="STRING" id="461836.A0A0L0DGC4"/>
<dbReference type="InterPro" id="IPR050369">
    <property type="entry name" value="RBOH/FRE"/>
</dbReference>
<feature type="domain" description="Fibronectin type-III" evidence="8">
    <location>
        <begin position="466"/>
        <end position="557"/>
    </location>
</feature>
<dbReference type="Pfam" id="PF08030">
    <property type="entry name" value="NAD_binding_6"/>
    <property type="match status" value="1"/>
</dbReference>
<feature type="transmembrane region" description="Helical" evidence="7">
    <location>
        <begin position="1524"/>
        <end position="1543"/>
    </location>
</feature>
<dbReference type="Gene3D" id="2.60.40.10">
    <property type="entry name" value="Immunoglobulins"/>
    <property type="match status" value="1"/>
</dbReference>
<evidence type="ECO:0000256" key="7">
    <source>
        <dbReference type="SAM" id="Phobius"/>
    </source>
</evidence>
<dbReference type="eggNOG" id="KOG0039">
    <property type="taxonomic scope" value="Eukaryota"/>
</dbReference>
<proteinExistence type="predicted"/>
<feature type="transmembrane region" description="Helical" evidence="7">
    <location>
        <begin position="726"/>
        <end position="745"/>
    </location>
</feature>
<reference evidence="10 11" key="1">
    <citation type="submission" date="2010-05" db="EMBL/GenBank/DDBJ databases">
        <title>The Genome Sequence of Thecamonas trahens ATCC 50062.</title>
        <authorList>
            <consortium name="The Broad Institute Genome Sequencing Platform"/>
            <person name="Russ C."/>
            <person name="Cuomo C."/>
            <person name="Shea T."/>
            <person name="Young S.K."/>
            <person name="Zeng Q."/>
            <person name="Koehrsen M."/>
            <person name="Haas B."/>
            <person name="Borodovsky M."/>
            <person name="Guigo R."/>
            <person name="Alvarado L."/>
            <person name="Berlin A."/>
            <person name="Bochicchio J."/>
            <person name="Borenstein D."/>
            <person name="Chapman S."/>
            <person name="Chen Z."/>
            <person name="Freedman E."/>
            <person name="Gellesch M."/>
            <person name="Goldberg J."/>
            <person name="Griggs A."/>
            <person name="Gujja S."/>
            <person name="Heilman E."/>
            <person name="Heiman D."/>
            <person name="Hepburn T."/>
            <person name="Howarth C."/>
            <person name="Jen D."/>
            <person name="Larson L."/>
            <person name="Mehta T."/>
            <person name="Park D."/>
            <person name="Pearson M."/>
            <person name="Roberts A."/>
            <person name="Saif S."/>
            <person name="Shenoy N."/>
            <person name="Sisk P."/>
            <person name="Stolte C."/>
            <person name="Sykes S."/>
            <person name="Thomson T."/>
            <person name="Walk T."/>
            <person name="White J."/>
            <person name="Yandava C."/>
            <person name="Burger G."/>
            <person name="Gray M.W."/>
            <person name="Holland P.W.H."/>
            <person name="King N."/>
            <person name="Lang F.B.F."/>
            <person name="Roger A.J."/>
            <person name="Ruiz-Trillo I."/>
            <person name="Lander E."/>
            <person name="Nusbaum C."/>
        </authorList>
    </citation>
    <scope>NUCLEOTIDE SEQUENCE [LARGE SCALE GENOMIC DNA]</scope>
    <source>
        <strain evidence="10 11">ATCC 50062</strain>
    </source>
</reference>
<dbReference type="PANTHER" id="PTHR11972:SF153">
    <property type="entry name" value="SUPEROXIDE-GENERATING NADPH OXIDASE HEAVY CHAIN SUBUNIT A"/>
    <property type="match status" value="1"/>
</dbReference>
<evidence type="ECO:0008006" key="12">
    <source>
        <dbReference type="Google" id="ProtNLM"/>
    </source>
</evidence>
<keyword evidence="5 7" id="KW-0472">Membrane</keyword>
<dbReference type="SUPFAM" id="SSF57184">
    <property type="entry name" value="Growth factor receptor domain"/>
    <property type="match status" value="1"/>
</dbReference>
<evidence type="ECO:0000256" key="2">
    <source>
        <dbReference type="ARBA" id="ARBA00022692"/>
    </source>
</evidence>
<dbReference type="InterPro" id="IPR036116">
    <property type="entry name" value="FN3_sf"/>
</dbReference>
<feature type="domain" description="FAD-binding FR-type" evidence="9">
    <location>
        <begin position="1660"/>
        <end position="1770"/>
    </location>
</feature>
<keyword evidence="3 7" id="KW-1133">Transmembrane helix</keyword>
<comment type="subcellular location">
    <subcellularLocation>
        <location evidence="1">Membrane</location>
        <topology evidence="1">Multi-pass membrane protein</topology>
    </subcellularLocation>
</comment>
<dbReference type="InterPro" id="IPR039261">
    <property type="entry name" value="FNR_nucleotide-bd"/>
</dbReference>
<feature type="transmembrane region" description="Helical" evidence="7">
    <location>
        <begin position="789"/>
        <end position="814"/>
    </location>
</feature>
<dbReference type="InterPro" id="IPR013112">
    <property type="entry name" value="FAD-bd_8"/>
</dbReference>
<dbReference type="Proteomes" id="UP000054408">
    <property type="component" value="Unassembled WGS sequence"/>
</dbReference>
<feature type="transmembrane region" description="Helical" evidence="7">
    <location>
        <begin position="954"/>
        <end position="987"/>
    </location>
</feature>
<name>A0A0L0DGC4_THETB</name>
<dbReference type="PANTHER" id="PTHR11972">
    <property type="entry name" value="NADPH OXIDASE"/>
    <property type="match status" value="1"/>
</dbReference>